<evidence type="ECO:0000256" key="1">
    <source>
        <dbReference type="SAM" id="MobiDB-lite"/>
    </source>
</evidence>
<dbReference type="RefSeq" id="WP_228104542.1">
    <property type="nucleotide sequence ID" value="NZ_CP101637.1"/>
</dbReference>
<keyword evidence="2" id="KW-1133">Transmembrane helix</keyword>
<name>A0ABY9PZ77_9FIRM</name>
<feature type="compositionally biased region" description="Basic residues" evidence="1">
    <location>
        <begin position="74"/>
        <end position="86"/>
    </location>
</feature>
<sequence>MKNFYMKYKNHIGIIVDSTIIVLGLYIKNYIFAAMGLALLLLTLYVFKLEKRNEEEKAKKVAEKKASKAEQRRLNKGKKKKKKKKR</sequence>
<keyword evidence="2" id="KW-0812">Transmembrane</keyword>
<evidence type="ECO:0000313" key="4">
    <source>
        <dbReference type="Proteomes" id="UP001235030"/>
    </source>
</evidence>
<organism evidence="3 4">
    <name type="scientific">Terrisporobacter mayombei</name>
    <dbReference type="NCBI Taxonomy" id="1541"/>
    <lineage>
        <taxon>Bacteria</taxon>
        <taxon>Bacillati</taxon>
        <taxon>Bacillota</taxon>
        <taxon>Clostridia</taxon>
        <taxon>Peptostreptococcales</taxon>
        <taxon>Peptostreptococcaceae</taxon>
        <taxon>Terrisporobacter</taxon>
    </lineage>
</organism>
<evidence type="ECO:0000256" key="2">
    <source>
        <dbReference type="SAM" id="Phobius"/>
    </source>
</evidence>
<gene>
    <name evidence="3" type="ORF">TEMA_06030</name>
</gene>
<dbReference type="Proteomes" id="UP001235030">
    <property type="component" value="Chromosome"/>
</dbReference>
<dbReference type="EMBL" id="CP101637">
    <property type="protein sequence ID" value="WMT80289.1"/>
    <property type="molecule type" value="Genomic_DNA"/>
</dbReference>
<accession>A0ABY9PZ77</accession>
<evidence type="ECO:0000313" key="3">
    <source>
        <dbReference type="EMBL" id="WMT80289.1"/>
    </source>
</evidence>
<feature type="transmembrane region" description="Helical" evidence="2">
    <location>
        <begin position="20"/>
        <end position="47"/>
    </location>
</feature>
<keyword evidence="4" id="KW-1185">Reference proteome</keyword>
<feature type="compositionally biased region" description="Basic and acidic residues" evidence="1">
    <location>
        <begin position="56"/>
        <end position="73"/>
    </location>
</feature>
<proteinExistence type="predicted"/>
<keyword evidence="2" id="KW-0472">Membrane</keyword>
<feature type="region of interest" description="Disordered" evidence="1">
    <location>
        <begin position="56"/>
        <end position="86"/>
    </location>
</feature>
<protein>
    <submittedName>
        <fullName evidence="3">Uncharacterized protein</fullName>
    </submittedName>
</protein>
<reference evidence="3 4" key="1">
    <citation type="submission" date="2022-07" db="EMBL/GenBank/DDBJ databases">
        <title>Genome sequence of Terrisporobacter mayombei DSM6539.</title>
        <authorList>
            <person name="Boeer T."/>
            <person name="Bengelsdorf F.R."/>
            <person name="Daniel R."/>
            <person name="Poehlein A."/>
        </authorList>
    </citation>
    <scope>NUCLEOTIDE SEQUENCE [LARGE SCALE GENOMIC DNA]</scope>
    <source>
        <strain evidence="3 4">DSM 6539</strain>
    </source>
</reference>